<proteinExistence type="predicted"/>
<dbReference type="AlphaFoldDB" id="A0A564YK27"/>
<protein>
    <submittedName>
        <fullName evidence="1">Uncharacterized protein</fullName>
    </submittedName>
</protein>
<reference evidence="1 2" key="1">
    <citation type="submission" date="2019-07" db="EMBL/GenBank/DDBJ databases">
        <authorList>
            <person name="Jastrzebski P J."/>
            <person name="Paukszto L."/>
            <person name="Jastrzebski P J."/>
        </authorList>
    </citation>
    <scope>NUCLEOTIDE SEQUENCE [LARGE SCALE GENOMIC DNA]</scope>
    <source>
        <strain evidence="1 2">WMS-il1</strain>
    </source>
</reference>
<accession>A0A564YK27</accession>
<dbReference type="Proteomes" id="UP000321570">
    <property type="component" value="Unassembled WGS sequence"/>
</dbReference>
<organism evidence="1 2">
    <name type="scientific">Hymenolepis diminuta</name>
    <name type="common">Rat tapeworm</name>
    <dbReference type="NCBI Taxonomy" id="6216"/>
    <lineage>
        <taxon>Eukaryota</taxon>
        <taxon>Metazoa</taxon>
        <taxon>Spiralia</taxon>
        <taxon>Lophotrochozoa</taxon>
        <taxon>Platyhelminthes</taxon>
        <taxon>Cestoda</taxon>
        <taxon>Eucestoda</taxon>
        <taxon>Cyclophyllidea</taxon>
        <taxon>Hymenolepididae</taxon>
        <taxon>Hymenolepis</taxon>
    </lineage>
</organism>
<sequence>MSQGKDKMEVILNSLQFSFRKISHISIQIRVCYRENLRFQCAALNFKPKTNSTRI</sequence>
<gene>
    <name evidence="1" type="ORF">WMSIL1_LOCUS7174</name>
</gene>
<keyword evidence="2" id="KW-1185">Reference proteome</keyword>
<evidence type="ECO:0000313" key="1">
    <source>
        <dbReference type="EMBL" id="VUZ47632.1"/>
    </source>
</evidence>
<name>A0A564YK27_HYMDI</name>
<evidence type="ECO:0000313" key="2">
    <source>
        <dbReference type="Proteomes" id="UP000321570"/>
    </source>
</evidence>
<dbReference type="EMBL" id="CABIJS010000255">
    <property type="protein sequence ID" value="VUZ47632.1"/>
    <property type="molecule type" value="Genomic_DNA"/>
</dbReference>